<dbReference type="InterPro" id="IPR027417">
    <property type="entry name" value="P-loop_NTPase"/>
</dbReference>
<feature type="region of interest" description="Disordered" evidence="1">
    <location>
        <begin position="51"/>
        <end position="75"/>
    </location>
</feature>
<feature type="compositionally biased region" description="Polar residues" evidence="1">
    <location>
        <begin position="59"/>
        <end position="70"/>
    </location>
</feature>
<name>A0A0B8N2S9_TALPI</name>
<evidence type="ECO:0000313" key="3">
    <source>
        <dbReference type="EMBL" id="GAM33630.1"/>
    </source>
</evidence>
<sequence length="464" mass="52036">MTTNTQRPEPNHKGEALQSLAWSSSHPFIIATDRDSIQPDRRGRRLIRHHVMKGKNQKRSVTPRPSTPKSWINRDNDVSELPTRLCPQLNVSPSLLGFDDRIESHMLPDAFKFINVMQQAMYPIENCIDTREDDRHWFEDLVHDPEYAQTVCTSARAYFDTIRSITLQSTAIRQMNRGIAMLRRKLSDVDMLVTDSMIFLVLALAMISEVFNEFDAAEKHLHGLYQLIELHGGMNTLSRKHVLQVKCCRFDLRFALRTGSKPLFFPRNDYSWEPYLAKSKRLAISPQLDALFQTIDERLTNDMVMDLPQEVVIGQDYTGGNAWKCISPGSAFTWEQAVDGQDHGGPQKGKGPGKGPGKKDKKAKKGGKKTEKVTEKTGKSSETSSTDGEEKAHEVTTESGKEPFKIHDLEFNIAKGEFLGVVGNVGSGKTSFLASLAGEMRKVNGDAIIGGSIAYCPQNAWIQK</sequence>
<evidence type="ECO:0000313" key="4">
    <source>
        <dbReference type="Proteomes" id="UP000053095"/>
    </source>
</evidence>
<dbReference type="Gene3D" id="3.40.50.300">
    <property type="entry name" value="P-loop containing nucleotide triphosphate hydrolases"/>
    <property type="match status" value="1"/>
</dbReference>
<feature type="compositionally biased region" description="Basic and acidic residues" evidence="1">
    <location>
        <begin position="368"/>
        <end position="379"/>
    </location>
</feature>
<feature type="compositionally biased region" description="Basic and acidic residues" evidence="1">
    <location>
        <begin position="388"/>
        <end position="401"/>
    </location>
</feature>
<dbReference type="AlphaFoldDB" id="A0A0B8N2S9"/>
<evidence type="ECO:0000256" key="1">
    <source>
        <dbReference type="SAM" id="MobiDB-lite"/>
    </source>
</evidence>
<gene>
    <name evidence="3" type="ORF">TCE0_011r00676</name>
</gene>
<organism evidence="3 4">
    <name type="scientific">Talaromyces pinophilus</name>
    <name type="common">Penicillium pinophilum</name>
    <dbReference type="NCBI Taxonomy" id="128442"/>
    <lineage>
        <taxon>Eukaryota</taxon>
        <taxon>Fungi</taxon>
        <taxon>Dikarya</taxon>
        <taxon>Ascomycota</taxon>
        <taxon>Pezizomycotina</taxon>
        <taxon>Eurotiomycetes</taxon>
        <taxon>Eurotiomycetidae</taxon>
        <taxon>Eurotiales</taxon>
        <taxon>Trichocomaceae</taxon>
        <taxon>Talaromyces</taxon>
        <taxon>Talaromyces sect. Talaromyces</taxon>
    </lineage>
</organism>
<evidence type="ECO:0000259" key="2">
    <source>
        <dbReference type="Pfam" id="PF00005"/>
    </source>
</evidence>
<feature type="domain" description="ABC transporter" evidence="2">
    <location>
        <begin position="407"/>
        <end position="449"/>
    </location>
</feature>
<dbReference type="PANTHER" id="PTHR37540">
    <property type="entry name" value="TRANSCRIPTION FACTOR (ACR-2), PUTATIVE-RELATED-RELATED"/>
    <property type="match status" value="1"/>
</dbReference>
<keyword evidence="4" id="KW-1185">Reference proteome</keyword>
<dbReference type="GO" id="GO:0016887">
    <property type="term" value="F:ATP hydrolysis activity"/>
    <property type="evidence" value="ECO:0007669"/>
    <property type="project" value="InterPro"/>
</dbReference>
<dbReference type="Proteomes" id="UP000053095">
    <property type="component" value="Unassembled WGS sequence"/>
</dbReference>
<proteinExistence type="predicted"/>
<feature type="compositionally biased region" description="Gly residues" evidence="1">
    <location>
        <begin position="346"/>
        <end position="355"/>
    </location>
</feature>
<reference evidence="4" key="1">
    <citation type="journal article" date="2015" name="Genome Announc.">
        <title>Draft genome sequence of Talaromyces cellulolyticus strain Y-94, a source of lignocellulosic biomass-degrading enzymes.</title>
        <authorList>
            <person name="Fujii T."/>
            <person name="Koike H."/>
            <person name="Sawayama S."/>
            <person name="Yano S."/>
            <person name="Inoue H."/>
        </authorList>
    </citation>
    <scope>NUCLEOTIDE SEQUENCE [LARGE SCALE GENOMIC DNA]</scope>
    <source>
        <strain evidence="4">Y-94</strain>
    </source>
</reference>
<dbReference type="EMBL" id="DF933807">
    <property type="protein sequence ID" value="GAM33630.1"/>
    <property type="molecule type" value="Genomic_DNA"/>
</dbReference>
<dbReference type="Pfam" id="PF00005">
    <property type="entry name" value="ABC_tran"/>
    <property type="match status" value="1"/>
</dbReference>
<protein>
    <recommendedName>
        <fullName evidence="2">ABC transporter domain-containing protein</fullName>
    </recommendedName>
</protein>
<dbReference type="PANTHER" id="PTHR37540:SF5">
    <property type="entry name" value="TRANSCRIPTION FACTOR DOMAIN-CONTAINING PROTEIN"/>
    <property type="match status" value="1"/>
</dbReference>
<dbReference type="InterPro" id="IPR003439">
    <property type="entry name" value="ABC_transporter-like_ATP-bd"/>
</dbReference>
<dbReference type="GO" id="GO:0005524">
    <property type="term" value="F:ATP binding"/>
    <property type="evidence" value="ECO:0007669"/>
    <property type="project" value="InterPro"/>
</dbReference>
<feature type="region of interest" description="Disordered" evidence="1">
    <location>
        <begin position="337"/>
        <end position="401"/>
    </location>
</feature>
<dbReference type="SUPFAM" id="SSF52540">
    <property type="entry name" value="P-loop containing nucleoside triphosphate hydrolases"/>
    <property type="match status" value="1"/>
</dbReference>
<accession>A0A0B8N2S9</accession>